<feature type="transmembrane region" description="Helical" evidence="1">
    <location>
        <begin position="70"/>
        <end position="92"/>
    </location>
</feature>
<feature type="transmembrane region" description="Helical" evidence="1">
    <location>
        <begin position="164"/>
        <end position="182"/>
    </location>
</feature>
<reference evidence="2" key="2">
    <citation type="journal article" date="2022" name="Microb. Genom.">
        <title>A chromosome-scale genome assembly of the tomato pathogen Cladosporium fulvum reveals a compartmentalized genome architecture and the presence of a dispensable chromosome.</title>
        <authorList>
            <person name="Zaccaron A.Z."/>
            <person name="Chen L.H."/>
            <person name="Samaras A."/>
            <person name="Stergiopoulos I."/>
        </authorList>
    </citation>
    <scope>NUCLEOTIDE SEQUENCE</scope>
    <source>
        <strain evidence="2">Race5_Kim</strain>
    </source>
</reference>
<dbReference type="OrthoDB" id="193478at2759"/>
<evidence type="ECO:0000313" key="2">
    <source>
        <dbReference type="EMBL" id="UJO22512.1"/>
    </source>
</evidence>
<keyword evidence="1" id="KW-0472">Membrane</keyword>
<keyword evidence="3" id="KW-1185">Reference proteome</keyword>
<evidence type="ECO:0000256" key="1">
    <source>
        <dbReference type="SAM" id="Phobius"/>
    </source>
</evidence>
<dbReference type="RefSeq" id="XP_047766878.1">
    <property type="nucleotide sequence ID" value="XM_047910829.1"/>
</dbReference>
<reference evidence="2" key="1">
    <citation type="submission" date="2021-12" db="EMBL/GenBank/DDBJ databases">
        <authorList>
            <person name="Zaccaron A."/>
            <person name="Stergiopoulos I."/>
        </authorList>
    </citation>
    <scope>NUCLEOTIDE SEQUENCE</scope>
    <source>
        <strain evidence="2">Race5_Kim</strain>
    </source>
</reference>
<dbReference type="OMA" id="WIVRIWI"/>
<dbReference type="InterPro" id="IPR018750">
    <property type="entry name" value="DUF2306_membrane"/>
</dbReference>
<gene>
    <name evidence="2" type="ORF">CLAFUR5_11681</name>
</gene>
<organism evidence="2 3">
    <name type="scientific">Passalora fulva</name>
    <name type="common">Tomato leaf mold</name>
    <name type="synonym">Cladosporium fulvum</name>
    <dbReference type="NCBI Taxonomy" id="5499"/>
    <lineage>
        <taxon>Eukaryota</taxon>
        <taxon>Fungi</taxon>
        <taxon>Dikarya</taxon>
        <taxon>Ascomycota</taxon>
        <taxon>Pezizomycotina</taxon>
        <taxon>Dothideomycetes</taxon>
        <taxon>Dothideomycetidae</taxon>
        <taxon>Mycosphaerellales</taxon>
        <taxon>Mycosphaerellaceae</taxon>
        <taxon>Fulvia</taxon>
    </lineage>
</organism>
<keyword evidence="1" id="KW-1133">Transmembrane helix</keyword>
<feature type="transmembrane region" description="Helical" evidence="1">
    <location>
        <begin position="134"/>
        <end position="152"/>
    </location>
</feature>
<proteinExistence type="predicted"/>
<name>A0A9Q8UU76_PASFU</name>
<feature type="transmembrane region" description="Helical" evidence="1">
    <location>
        <begin position="104"/>
        <end position="122"/>
    </location>
</feature>
<accession>A0A9Q8UU76</accession>
<dbReference type="Proteomes" id="UP000756132">
    <property type="component" value="Chromosome 10"/>
</dbReference>
<keyword evidence="1" id="KW-0812">Transmembrane</keyword>
<feature type="transmembrane region" description="Helical" evidence="1">
    <location>
        <begin position="21"/>
        <end position="41"/>
    </location>
</feature>
<protein>
    <submittedName>
        <fullName evidence="2">Uncharacterized protein</fullName>
    </submittedName>
</protein>
<dbReference type="EMBL" id="CP090172">
    <property type="protein sequence ID" value="UJO22512.1"/>
    <property type="molecule type" value="Genomic_DNA"/>
</dbReference>
<dbReference type="Pfam" id="PF10067">
    <property type="entry name" value="DUF2306"/>
    <property type="match status" value="1"/>
</dbReference>
<dbReference type="GeneID" id="71991559"/>
<evidence type="ECO:0000313" key="3">
    <source>
        <dbReference type="Proteomes" id="UP000756132"/>
    </source>
</evidence>
<dbReference type="KEGG" id="ffu:CLAFUR5_11681"/>
<feature type="transmembrane region" description="Helical" evidence="1">
    <location>
        <begin position="250"/>
        <end position="279"/>
    </location>
</feature>
<sequence>MPTSEQFDACTSPYFHRGYNFPLWIIFGIGIFGFGLARAMYLDVDGTFAKDKIINGDWESWSSGHEHVGIVMHLATVIPAYFLVPWQFLPIIRYKFMLFHRVNGYILIILLLLADVSAYMILRTSMGGDLATQTTLGLLGVYTITSVTLAFVDIKRLQIDQHRAWIVRIWILMGAPITQRIIQIPTYQILTRIGTYYYPMACHTIAYVTLNTAGPEASKALLSRYGACREDPINGVAAVNVNMGGTPEEIGVAISASFVPSLIVAFFLHAAGVELNLALTTAERDRLKQVSYEKQMARGWKRAGDAGLTPDKFGDLPQWYPAGSMVRRDSPSGSDTLL</sequence>
<dbReference type="AlphaFoldDB" id="A0A9Q8UU76"/>